<dbReference type="Proteomes" id="UP000644020">
    <property type="component" value="Unassembled WGS sequence"/>
</dbReference>
<name>A0A918T8H8_9ACTN</name>
<evidence type="ECO:0000313" key="2">
    <source>
        <dbReference type="Proteomes" id="UP000644020"/>
    </source>
</evidence>
<protein>
    <submittedName>
        <fullName evidence="1">Uncharacterized protein</fullName>
    </submittedName>
</protein>
<gene>
    <name evidence="1" type="ORF">GCM10010305_63150</name>
</gene>
<evidence type="ECO:0000313" key="1">
    <source>
        <dbReference type="EMBL" id="GHB11930.1"/>
    </source>
</evidence>
<dbReference type="EMBL" id="BMUL01000040">
    <property type="protein sequence ID" value="GHB11930.1"/>
    <property type="molecule type" value="Genomic_DNA"/>
</dbReference>
<reference evidence="1" key="2">
    <citation type="submission" date="2020-09" db="EMBL/GenBank/DDBJ databases">
        <authorList>
            <person name="Sun Q."/>
            <person name="Ohkuma M."/>
        </authorList>
    </citation>
    <scope>NUCLEOTIDE SEQUENCE</scope>
    <source>
        <strain evidence="1">JCM 4518</strain>
    </source>
</reference>
<accession>A0A918T8H8</accession>
<organism evidence="1 2">
    <name type="scientific">Streptomyces termitum</name>
    <dbReference type="NCBI Taxonomy" id="67368"/>
    <lineage>
        <taxon>Bacteria</taxon>
        <taxon>Bacillati</taxon>
        <taxon>Actinomycetota</taxon>
        <taxon>Actinomycetes</taxon>
        <taxon>Kitasatosporales</taxon>
        <taxon>Streptomycetaceae</taxon>
        <taxon>Streptomyces</taxon>
    </lineage>
</organism>
<keyword evidence="2" id="KW-1185">Reference proteome</keyword>
<comment type="caution">
    <text evidence="1">The sequence shown here is derived from an EMBL/GenBank/DDBJ whole genome shotgun (WGS) entry which is preliminary data.</text>
</comment>
<sequence>MLQASSAASLFITSQTSRLMLFDRVTETPTHKAITNAAKKERMLVLDEKMCIANAIVWRSKVLDLLVRRRKKDN</sequence>
<dbReference type="AlphaFoldDB" id="A0A918T8H8"/>
<proteinExistence type="predicted"/>
<reference evidence="1" key="1">
    <citation type="journal article" date="2014" name="Int. J. Syst. Evol. Microbiol.">
        <title>Complete genome sequence of Corynebacterium casei LMG S-19264T (=DSM 44701T), isolated from a smear-ripened cheese.</title>
        <authorList>
            <consortium name="US DOE Joint Genome Institute (JGI-PGF)"/>
            <person name="Walter F."/>
            <person name="Albersmeier A."/>
            <person name="Kalinowski J."/>
            <person name="Ruckert C."/>
        </authorList>
    </citation>
    <scope>NUCLEOTIDE SEQUENCE</scope>
    <source>
        <strain evidence="1">JCM 4518</strain>
    </source>
</reference>